<evidence type="ECO:0000313" key="2">
    <source>
        <dbReference type="Proteomes" id="UP000249842"/>
    </source>
</evidence>
<keyword evidence="2" id="KW-1185">Reference proteome</keyword>
<reference evidence="2" key="1">
    <citation type="submission" date="2018-05" db="EMBL/GenBank/DDBJ databases">
        <authorList>
            <person name="Li X."/>
        </authorList>
    </citation>
    <scope>NUCLEOTIDE SEQUENCE [LARGE SCALE GENOMIC DNA]</scope>
    <source>
        <strain evidence="2">HKS-05</strain>
    </source>
</reference>
<sequence length="144" mass="15880">MDELRARSVVRTGNSPVGDYAELLFAEAFGWSLEANSASGHDATDAGGLRYQIKGRRLSSLTASRQLGAIRRLHDHTFDYLAAVLFDARFKVLRAVVIPHDIVAARARRSDHTNSWTFLLDDRVWGDKGVRDATADLAVAASRL</sequence>
<name>A0A328B4C8_9CAUL</name>
<dbReference type="AlphaFoldDB" id="A0A328B4C8"/>
<proteinExistence type="predicted"/>
<dbReference type="OrthoDB" id="7210457at2"/>
<dbReference type="EMBL" id="QFYP01000001">
    <property type="protein sequence ID" value="RAK61727.1"/>
    <property type="molecule type" value="Genomic_DNA"/>
</dbReference>
<accession>A0A328B4C8</accession>
<organism evidence="1 2">
    <name type="scientific">Phenylobacterium hankyongense</name>
    <dbReference type="NCBI Taxonomy" id="1813876"/>
    <lineage>
        <taxon>Bacteria</taxon>
        <taxon>Pseudomonadati</taxon>
        <taxon>Pseudomonadota</taxon>
        <taxon>Alphaproteobacteria</taxon>
        <taxon>Caulobacterales</taxon>
        <taxon>Caulobacteraceae</taxon>
        <taxon>Phenylobacterium</taxon>
    </lineage>
</organism>
<evidence type="ECO:0008006" key="3">
    <source>
        <dbReference type="Google" id="ProtNLM"/>
    </source>
</evidence>
<protein>
    <recommendedName>
        <fullName evidence="3">Restriction endonuclease</fullName>
    </recommendedName>
</protein>
<dbReference type="Proteomes" id="UP000249842">
    <property type="component" value="Unassembled WGS sequence"/>
</dbReference>
<evidence type="ECO:0000313" key="1">
    <source>
        <dbReference type="EMBL" id="RAK61727.1"/>
    </source>
</evidence>
<comment type="caution">
    <text evidence="1">The sequence shown here is derived from an EMBL/GenBank/DDBJ whole genome shotgun (WGS) entry which is preliminary data.</text>
</comment>
<gene>
    <name evidence="1" type="ORF">DJ021_07060</name>
</gene>